<feature type="compositionally biased region" description="Basic and acidic residues" evidence="1">
    <location>
        <begin position="214"/>
        <end position="225"/>
    </location>
</feature>
<feature type="compositionally biased region" description="Polar residues" evidence="1">
    <location>
        <begin position="265"/>
        <end position="275"/>
    </location>
</feature>
<name>A0ABR1WTU5_9PEZI</name>
<feature type="region of interest" description="Disordered" evidence="1">
    <location>
        <begin position="91"/>
        <end position="112"/>
    </location>
</feature>
<feature type="region of interest" description="Disordered" evidence="1">
    <location>
        <begin position="201"/>
        <end position="239"/>
    </location>
</feature>
<feature type="compositionally biased region" description="Low complexity" evidence="1">
    <location>
        <begin position="413"/>
        <end position="426"/>
    </location>
</feature>
<gene>
    <name evidence="2" type="ORF">PG994_001523</name>
</gene>
<evidence type="ECO:0000313" key="3">
    <source>
        <dbReference type="Proteomes" id="UP001480595"/>
    </source>
</evidence>
<feature type="compositionally biased region" description="Basic and acidic residues" evidence="1">
    <location>
        <begin position="310"/>
        <end position="326"/>
    </location>
</feature>
<feature type="region of interest" description="Disordered" evidence="1">
    <location>
        <begin position="1"/>
        <end position="76"/>
    </location>
</feature>
<sequence>MPDAELSARPAPVKFSDVPYSGIPTGVRTAAANPPEAPSRIRTPMKPSIMDLSSLEVEDSDDGHDGGLGSAKHSSTSALEALKARFTRRLSQLSEHNNGSRHAPYSEGELARRAELKRLRQQRIAEELKDEREAEEKTIPRDCRDSSGHHGGELPRGGPRDTIEFGVTDTEGAKSDYTSFHDALQPQQSIDEVIALAGRRRSFSDVGSHKRHSSHEDKSLREYRSLPDMPSSPRLQPVYLPSVYSSGSIASWRLSYSASNFVGSLKQSMESTSNVPIEEPIEKVEYESPFAITPKPRDYSKSSSNGSDADAEKALARGTSERESNDRSNLASLATEPAATTFDMGKLGSTQTTIGRHSPVDMWLQIQGMELSRCSSSEPGPGMTDSGDETKAVAPSSTIHQDQPLEIVPPAPKTSSKKSSTPGLPL</sequence>
<proteinExistence type="predicted"/>
<feature type="region of interest" description="Disordered" evidence="1">
    <location>
        <begin position="265"/>
        <end position="426"/>
    </location>
</feature>
<keyword evidence="3" id="KW-1185">Reference proteome</keyword>
<comment type="caution">
    <text evidence="2">The sequence shown here is derived from an EMBL/GenBank/DDBJ whole genome shotgun (WGS) entry which is preliminary data.</text>
</comment>
<reference evidence="2 3" key="1">
    <citation type="submission" date="2023-01" db="EMBL/GenBank/DDBJ databases">
        <title>Analysis of 21 Apiospora genomes using comparative genomics revels a genus with tremendous synthesis potential of carbohydrate active enzymes and secondary metabolites.</title>
        <authorList>
            <person name="Sorensen T."/>
        </authorList>
    </citation>
    <scope>NUCLEOTIDE SEQUENCE [LARGE SCALE GENOMIC DNA]</scope>
    <source>
        <strain evidence="2 3">CBS 135458</strain>
    </source>
</reference>
<evidence type="ECO:0000313" key="2">
    <source>
        <dbReference type="EMBL" id="KAK8086549.1"/>
    </source>
</evidence>
<accession>A0ABR1WTU5</accession>
<dbReference type="GeneID" id="92085995"/>
<dbReference type="RefSeq" id="XP_066721073.1">
    <property type="nucleotide sequence ID" value="XM_066852932.1"/>
</dbReference>
<evidence type="ECO:0000256" key="1">
    <source>
        <dbReference type="SAM" id="MobiDB-lite"/>
    </source>
</evidence>
<dbReference type="Proteomes" id="UP001480595">
    <property type="component" value="Unassembled WGS sequence"/>
</dbReference>
<dbReference type="EMBL" id="JAQQWL010000002">
    <property type="protein sequence ID" value="KAK8086549.1"/>
    <property type="molecule type" value="Genomic_DNA"/>
</dbReference>
<feature type="region of interest" description="Disordered" evidence="1">
    <location>
        <begin position="126"/>
        <end position="184"/>
    </location>
</feature>
<feature type="compositionally biased region" description="Basic and acidic residues" evidence="1">
    <location>
        <begin position="126"/>
        <end position="163"/>
    </location>
</feature>
<organism evidence="2 3">
    <name type="scientific">Apiospora phragmitis</name>
    <dbReference type="NCBI Taxonomy" id="2905665"/>
    <lineage>
        <taxon>Eukaryota</taxon>
        <taxon>Fungi</taxon>
        <taxon>Dikarya</taxon>
        <taxon>Ascomycota</taxon>
        <taxon>Pezizomycotina</taxon>
        <taxon>Sordariomycetes</taxon>
        <taxon>Xylariomycetidae</taxon>
        <taxon>Amphisphaeriales</taxon>
        <taxon>Apiosporaceae</taxon>
        <taxon>Apiospora</taxon>
    </lineage>
</organism>
<protein>
    <submittedName>
        <fullName evidence="2">Uncharacterized protein</fullName>
    </submittedName>
</protein>